<accession>A0ABY6LXB4</accession>
<dbReference type="Gene3D" id="3.20.160.10">
    <property type="entry name" value="vpa0580 domain like"/>
    <property type="match status" value="1"/>
</dbReference>
<name>A0ABY6LXB4_9FLAO</name>
<dbReference type="InterPro" id="IPR038604">
    <property type="entry name" value="HopJ_sf"/>
</dbReference>
<dbReference type="Pfam" id="PF08888">
    <property type="entry name" value="HopJ"/>
    <property type="match status" value="1"/>
</dbReference>
<evidence type="ECO:0000313" key="2">
    <source>
        <dbReference type="Proteomes" id="UP001163328"/>
    </source>
</evidence>
<dbReference type="InterPro" id="IPR014984">
    <property type="entry name" value="HopJ"/>
</dbReference>
<evidence type="ECO:0000313" key="1">
    <source>
        <dbReference type="EMBL" id="UYW00811.1"/>
    </source>
</evidence>
<dbReference type="RefSeq" id="WP_264432935.1">
    <property type="nucleotide sequence ID" value="NZ_CP081495.1"/>
</dbReference>
<keyword evidence="2" id="KW-1185">Reference proteome</keyword>
<dbReference type="Proteomes" id="UP001163328">
    <property type="component" value="Chromosome"/>
</dbReference>
<protein>
    <submittedName>
        <fullName evidence="1">HopJ type III effector protein</fullName>
    </submittedName>
</protein>
<sequence>MTTQNILDALQKQELIFNDVLAHIENLYEAQPTAFTNGSLKNEGTQNQGSARVLFFAKKEGLSANDTLCLFAEHYQAVLNDPDGEAHQNIRQFMQHGWDGVTFEKDVLIEK</sequence>
<dbReference type="EMBL" id="CP081495">
    <property type="protein sequence ID" value="UYW00811.1"/>
    <property type="molecule type" value="Genomic_DNA"/>
</dbReference>
<gene>
    <name evidence="1" type="ORF">K5I29_09880</name>
</gene>
<reference evidence="1" key="1">
    <citation type="submission" date="2021-08" db="EMBL/GenBank/DDBJ databases">
        <title>Flavobacterium sp. strain CC-SYL302.</title>
        <authorList>
            <person name="Lin S.-Y."/>
            <person name="Lee T.-H."/>
            <person name="Young C.-C."/>
        </authorList>
    </citation>
    <scope>NUCLEOTIDE SEQUENCE</scope>
    <source>
        <strain evidence="1">CC-SYL302</strain>
    </source>
</reference>
<proteinExistence type="predicted"/>
<organism evidence="1 2">
    <name type="scientific">Flavobacterium agricola</name>
    <dbReference type="NCBI Taxonomy" id="2870839"/>
    <lineage>
        <taxon>Bacteria</taxon>
        <taxon>Pseudomonadati</taxon>
        <taxon>Bacteroidota</taxon>
        <taxon>Flavobacteriia</taxon>
        <taxon>Flavobacteriales</taxon>
        <taxon>Flavobacteriaceae</taxon>
        <taxon>Flavobacterium</taxon>
    </lineage>
</organism>